<dbReference type="AlphaFoldDB" id="A0A4P9C5I5"/>
<proteinExistence type="predicted"/>
<keyword evidence="3" id="KW-1185">Reference proteome</keyword>
<organism evidence="2 3">
    <name type="scientific">Eubacterium maltosivorans</name>
    <dbReference type="NCBI Taxonomy" id="2041044"/>
    <lineage>
        <taxon>Bacteria</taxon>
        <taxon>Bacillati</taxon>
        <taxon>Bacillota</taxon>
        <taxon>Clostridia</taxon>
        <taxon>Eubacteriales</taxon>
        <taxon>Eubacteriaceae</taxon>
        <taxon>Eubacterium</taxon>
    </lineage>
</organism>
<protein>
    <recommendedName>
        <fullName evidence="4">Carbohydrate-binding domain-containing protein</fullName>
    </recommendedName>
</protein>
<feature type="region of interest" description="Disordered" evidence="1">
    <location>
        <begin position="298"/>
        <end position="323"/>
    </location>
</feature>
<dbReference type="Pfam" id="PF18889">
    <property type="entry name" value="Beta_helix_3"/>
    <property type="match status" value="2"/>
</dbReference>
<gene>
    <name evidence="2" type="ORF">CPZ25_004195</name>
</gene>
<dbReference type="Proteomes" id="UP000218387">
    <property type="component" value="Chromosome"/>
</dbReference>
<reference evidence="2 3" key="1">
    <citation type="submission" date="2018-05" db="EMBL/GenBank/DDBJ databases">
        <title>Genome comparison of Eubacterium sp.</title>
        <authorList>
            <person name="Feng Y."/>
            <person name="Sanchez-Andrea I."/>
            <person name="Stams A.J.M."/>
            <person name="De Vos W.M."/>
        </authorList>
    </citation>
    <scope>NUCLEOTIDE SEQUENCE [LARGE SCALE GENOMIC DNA]</scope>
    <source>
        <strain evidence="2 3">YI</strain>
    </source>
</reference>
<evidence type="ECO:0008006" key="4">
    <source>
        <dbReference type="Google" id="ProtNLM"/>
    </source>
</evidence>
<evidence type="ECO:0000313" key="2">
    <source>
        <dbReference type="EMBL" id="QCT70554.1"/>
    </source>
</evidence>
<dbReference type="EMBL" id="CP029487">
    <property type="protein sequence ID" value="QCT70554.1"/>
    <property type="molecule type" value="Genomic_DNA"/>
</dbReference>
<name>A0A4P9C5I5_EUBML</name>
<accession>A0A4P9C5I5</accession>
<evidence type="ECO:0000256" key="1">
    <source>
        <dbReference type="SAM" id="MobiDB-lite"/>
    </source>
</evidence>
<dbReference type="KEGG" id="emt:CPZ25_004195"/>
<evidence type="ECO:0000313" key="3">
    <source>
        <dbReference type="Proteomes" id="UP000218387"/>
    </source>
</evidence>
<sequence>MIRGVACLMQLNVKKTMSLLGILLLMSPVLFSRMAMAEGQSTDSLNIENGSISISEVGRATQAGNTYTFSNDRGLRLTGTSDQYGVTVRYGVGTGNPVNLKLDNLQIDTSKNDLCAFSILENASVVIELMDGTDNRLTSADYFAGLQAQNLGGKAGEVRITGTGSLTSTGGRGSAGIGGAQNITHWYGTGGNISIDSGKITATGGEEGAGIGGGYKGDGGVIRISGGTVTAQGGKNAAGIGGGHYGLAGSLDITAENITAQGSDGADSIGNGADYTEKNAGETVIEVQQSTDVKVDAVPTAPPAQTEPQKQEEASQENPAPVKKAGAGNILLSFGLLLLLMGAELGLCKRMEKHCAEDESSQGYRNP</sequence>